<dbReference type="InterPro" id="IPR013087">
    <property type="entry name" value="Znf_C2H2_type"/>
</dbReference>
<dbReference type="OrthoDB" id="654211at2759"/>
<keyword evidence="1" id="KW-0862">Zinc</keyword>
<feature type="region of interest" description="Disordered" evidence="2">
    <location>
        <begin position="1"/>
        <end position="69"/>
    </location>
</feature>
<dbReference type="PROSITE" id="PS00028">
    <property type="entry name" value="ZINC_FINGER_C2H2_1"/>
    <property type="match status" value="1"/>
</dbReference>
<keyword evidence="1" id="KW-0863">Zinc-finger</keyword>
<dbReference type="Gene3D" id="3.30.160.60">
    <property type="entry name" value="Classic Zinc Finger"/>
    <property type="match status" value="1"/>
</dbReference>
<proteinExistence type="predicted"/>
<accession>A0A9Q3GUN8</accession>
<sequence>MSDFQIFTSEPLPKSENNDQWEESRKTYSQSLNSTIHSKSSDISQEPTVDDALGPSSSPSDCRNQVVMPTASKVYQGSHKEANEEIEVFKHVPSLVTWENMSKNDDLSEVGPLRNFEAKTTQKKNRKQKPYEEGNGNPKHDPAGYTCPICQTGKVIKRRSNFVRHMETHLPKEDRERFQCGLPGCSASYLYKHDVAKHQRNFHKIGLVKKEREEPLAQE</sequence>
<keyword evidence="5" id="KW-1185">Reference proteome</keyword>
<dbReference type="Proteomes" id="UP000765509">
    <property type="component" value="Unassembled WGS sequence"/>
</dbReference>
<gene>
    <name evidence="4" type="ORF">O181_019379</name>
</gene>
<keyword evidence="1" id="KW-0479">Metal-binding</keyword>
<comment type="caution">
    <text evidence="4">The sequence shown here is derived from an EMBL/GenBank/DDBJ whole genome shotgun (WGS) entry which is preliminary data.</text>
</comment>
<protein>
    <recommendedName>
        <fullName evidence="3">C2H2-type domain-containing protein</fullName>
    </recommendedName>
</protein>
<dbReference type="GO" id="GO:0008270">
    <property type="term" value="F:zinc ion binding"/>
    <property type="evidence" value="ECO:0007669"/>
    <property type="project" value="UniProtKB-KW"/>
</dbReference>
<name>A0A9Q3GUN8_9BASI</name>
<evidence type="ECO:0000313" key="5">
    <source>
        <dbReference type="Proteomes" id="UP000765509"/>
    </source>
</evidence>
<evidence type="ECO:0000256" key="2">
    <source>
        <dbReference type="SAM" id="MobiDB-lite"/>
    </source>
</evidence>
<dbReference type="EMBL" id="AVOT02005670">
    <property type="protein sequence ID" value="MBW0479664.1"/>
    <property type="molecule type" value="Genomic_DNA"/>
</dbReference>
<evidence type="ECO:0000313" key="4">
    <source>
        <dbReference type="EMBL" id="MBW0479664.1"/>
    </source>
</evidence>
<organism evidence="4 5">
    <name type="scientific">Austropuccinia psidii MF-1</name>
    <dbReference type="NCBI Taxonomy" id="1389203"/>
    <lineage>
        <taxon>Eukaryota</taxon>
        <taxon>Fungi</taxon>
        <taxon>Dikarya</taxon>
        <taxon>Basidiomycota</taxon>
        <taxon>Pucciniomycotina</taxon>
        <taxon>Pucciniomycetes</taxon>
        <taxon>Pucciniales</taxon>
        <taxon>Sphaerophragmiaceae</taxon>
        <taxon>Austropuccinia</taxon>
    </lineage>
</organism>
<feature type="region of interest" description="Disordered" evidence="2">
    <location>
        <begin position="115"/>
        <end position="145"/>
    </location>
</feature>
<feature type="compositionally biased region" description="Polar residues" evidence="2">
    <location>
        <begin position="27"/>
        <end position="47"/>
    </location>
</feature>
<feature type="domain" description="C2H2-type" evidence="3">
    <location>
        <begin position="145"/>
        <end position="174"/>
    </location>
</feature>
<dbReference type="SMART" id="SM00355">
    <property type="entry name" value="ZnF_C2H2"/>
    <property type="match status" value="2"/>
</dbReference>
<dbReference type="PROSITE" id="PS50157">
    <property type="entry name" value="ZINC_FINGER_C2H2_2"/>
    <property type="match status" value="1"/>
</dbReference>
<evidence type="ECO:0000256" key="1">
    <source>
        <dbReference type="PROSITE-ProRule" id="PRU00042"/>
    </source>
</evidence>
<reference evidence="4" key="1">
    <citation type="submission" date="2021-03" db="EMBL/GenBank/DDBJ databases">
        <title>Draft genome sequence of rust myrtle Austropuccinia psidii MF-1, a brazilian biotype.</title>
        <authorList>
            <person name="Quecine M.C."/>
            <person name="Pachon D.M.R."/>
            <person name="Bonatelli M.L."/>
            <person name="Correr F.H."/>
            <person name="Franceschini L.M."/>
            <person name="Leite T.F."/>
            <person name="Margarido G.R.A."/>
            <person name="Almeida C.A."/>
            <person name="Ferrarezi J.A."/>
            <person name="Labate C.A."/>
        </authorList>
    </citation>
    <scope>NUCLEOTIDE SEQUENCE</scope>
    <source>
        <strain evidence="4">MF-1</strain>
    </source>
</reference>
<evidence type="ECO:0000259" key="3">
    <source>
        <dbReference type="PROSITE" id="PS50157"/>
    </source>
</evidence>
<dbReference type="AlphaFoldDB" id="A0A9Q3GUN8"/>